<dbReference type="Pfam" id="PF24864">
    <property type="entry name" value="DUF7730"/>
    <property type="match status" value="1"/>
</dbReference>
<evidence type="ECO:0000259" key="1">
    <source>
        <dbReference type="Pfam" id="PF24864"/>
    </source>
</evidence>
<comment type="caution">
    <text evidence="2">The sequence shown here is derived from an EMBL/GenBank/DDBJ whole genome shotgun (WGS) entry which is preliminary data.</text>
</comment>
<dbReference type="OrthoDB" id="515692at2759"/>
<accession>A0A9P9FHU5</accession>
<dbReference type="AlphaFoldDB" id="A0A9P9FHU5"/>
<organism evidence="2 3">
    <name type="scientific">Dactylonectria estremocensis</name>
    <dbReference type="NCBI Taxonomy" id="1079267"/>
    <lineage>
        <taxon>Eukaryota</taxon>
        <taxon>Fungi</taxon>
        <taxon>Dikarya</taxon>
        <taxon>Ascomycota</taxon>
        <taxon>Pezizomycotina</taxon>
        <taxon>Sordariomycetes</taxon>
        <taxon>Hypocreomycetidae</taxon>
        <taxon>Hypocreales</taxon>
        <taxon>Nectriaceae</taxon>
        <taxon>Dactylonectria</taxon>
    </lineage>
</organism>
<dbReference type="InterPro" id="IPR056632">
    <property type="entry name" value="DUF7730"/>
</dbReference>
<evidence type="ECO:0000313" key="2">
    <source>
        <dbReference type="EMBL" id="KAH7162046.1"/>
    </source>
</evidence>
<proteinExistence type="predicted"/>
<dbReference type="PANTHER" id="PTHR38790:SF4">
    <property type="entry name" value="2EXR DOMAIN-CONTAINING PROTEIN"/>
    <property type="match status" value="1"/>
</dbReference>
<dbReference type="EMBL" id="JAGMUU010000001">
    <property type="protein sequence ID" value="KAH7162046.1"/>
    <property type="molecule type" value="Genomic_DNA"/>
</dbReference>
<feature type="domain" description="DUF7730" evidence="1">
    <location>
        <begin position="166"/>
        <end position="289"/>
    </location>
</feature>
<reference evidence="2" key="1">
    <citation type="journal article" date="2021" name="Nat. Commun.">
        <title>Genetic determinants of endophytism in the Arabidopsis root mycobiome.</title>
        <authorList>
            <person name="Mesny F."/>
            <person name="Miyauchi S."/>
            <person name="Thiergart T."/>
            <person name="Pickel B."/>
            <person name="Atanasova L."/>
            <person name="Karlsson M."/>
            <person name="Huettel B."/>
            <person name="Barry K.W."/>
            <person name="Haridas S."/>
            <person name="Chen C."/>
            <person name="Bauer D."/>
            <person name="Andreopoulos W."/>
            <person name="Pangilinan J."/>
            <person name="LaButti K."/>
            <person name="Riley R."/>
            <person name="Lipzen A."/>
            <person name="Clum A."/>
            <person name="Drula E."/>
            <person name="Henrissat B."/>
            <person name="Kohler A."/>
            <person name="Grigoriev I.V."/>
            <person name="Martin F.M."/>
            <person name="Hacquard S."/>
        </authorList>
    </citation>
    <scope>NUCLEOTIDE SEQUENCE</scope>
    <source>
        <strain evidence="2">MPI-CAGE-AT-0021</strain>
    </source>
</reference>
<dbReference type="PANTHER" id="PTHR38790">
    <property type="entry name" value="2EXR DOMAIN-CONTAINING PROTEIN-RELATED"/>
    <property type="match status" value="1"/>
</dbReference>
<dbReference type="Proteomes" id="UP000717696">
    <property type="component" value="Unassembled WGS sequence"/>
</dbReference>
<evidence type="ECO:0000313" key="3">
    <source>
        <dbReference type="Proteomes" id="UP000717696"/>
    </source>
</evidence>
<gene>
    <name evidence="2" type="ORF">B0J13DRAFT_941</name>
</gene>
<name>A0A9P9FHU5_9HYPO</name>
<sequence>MKSQIKQRLRRLGRHETSEPIWPKGMARLPEHRRRALTPSTSCEVMAQECLMFTKLPYIIRRDILILAFGDRVLHMELSNRAPHPPCGPWKIHIEDFPQQHCTSMAVYKDEGTWHWSGSVCRGDPPVLLKGAMGKRDDADILPWDGHSRADLSRYCDERPGESPSKCRIGVMGWLLSCRHAYAEGIDILYTTNTFHMSGNAMIPRLPNRTLPQRHSSISSLEMVWLLNVQTQHFGKTHSEESHMESLYQAIVADFPRLRRLFLSIQRRGYCSTEFDVEQAVLQPMDKLITRMPSLKQCSISLPSLMFFYTVVYPVRPGLKCLFLENSPPRLTPPVHVWRPLDGEIVAIEAAKSTYPSPPSGRPRDEGFHEGLTGYWIVEGIHD</sequence>
<keyword evidence="3" id="KW-1185">Reference proteome</keyword>
<protein>
    <recommendedName>
        <fullName evidence="1">DUF7730 domain-containing protein</fullName>
    </recommendedName>
</protein>